<sequence length="370" mass="41165">MTAESSGVVFPADLNQLSAAVLTEALSERWPDAVVEHLEIVEAKRCGDGVASTADRVVLDLTYAAGSDSELPNRLILKTMLASPHAPAAMYENEVRFYGELREELEIEAPRAFASHFDHKTGRFGLLLEDLTAREARFPSAVEPVSLAEVRSILAHLATLHARFWNSPRFGGDLAWVPTPMSGGMFEVFDLIGLELIEDQVARYPFKQDLIAPLGRTLSELWDLLWLVQRRHCDAPTTLLHGDPHLGNTYLLPGERGGLLDWQLMMRGSWAHDVTYLIVTSLDPQVRRAHERELLAEYLDQLRANGVENAPELAAAFEQCRTAALWGLVIGWLICPPENYGQPITEANITRAVTAVTDYDTISAIEEWSK</sequence>
<evidence type="ECO:0000313" key="2">
    <source>
        <dbReference type="EMBL" id="CAB4556878.1"/>
    </source>
</evidence>
<name>A0A6J6D5A1_9ZZZZ</name>
<dbReference type="PANTHER" id="PTHR23020:SF41">
    <property type="entry name" value="AMINOGLYCOSIDE PHOSPHOTRANSFERASE DOMAIN-CONTAINING PROTEIN"/>
    <property type="match status" value="1"/>
</dbReference>
<organism evidence="2">
    <name type="scientific">freshwater metagenome</name>
    <dbReference type="NCBI Taxonomy" id="449393"/>
    <lineage>
        <taxon>unclassified sequences</taxon>
        <taxon>metagenomes</taxon>
        <taxon>ecological metagenomes</taxon>
    </lineage>
</organism>
<reference evidence="2" key="1">
    <citation type="submission" date="2020-05" db="EMBL/GenBank/DDBJ databases">
        <authorList>
            <person name="Chiriac C."/>
            <person name="Salcher M."/>
            <person name="Ghai R."/>
            <person name="Kavagutti S V."/>
        </authorList>
    </citation>
    <scope>NUCLEOTIDE SEQUENCE</scope>
</reference>
<dbReference type="EMBL" id="CAEZSF010000283">
    <property type="protein sequence ID" value="CAB4556878.1"/>
    <property type="molecule type" value="Genomic_DNA"/>
</dbReference>
<dbReference type="SUPFAM" id="SSF56112">
    <property type="entry name" value="Protein kinase-like (PK-like)"/>
    <property type="match status" value="1"/>
</dbReference>
<accession>A0A6J6D5A1</accession>
<dbReference type="Gene3D" id="3.90.1200.10">
    <property type="match status" value="1"/>
</dbReference>
<dbReference type="SMART" id="SM00587">
    <property type="entry name" value="CHK"/>
    <property type="match status" value="1"/>
</dbReference>
<dbReference type="InterPro" id="IPR002575">
    <property type="entry name" value="Aminoglycoside_PTrfase"/>
</dbReference>
<dbReference type="Pfam" id="PF01636">
    <property type="entry name" value="APH"/>
    <property type="match status" value="1"/>
</dbReference>
<dbReference type="InterPro" id="IPR052961">
    <property type="entry name" value="Oxido-Kinase-like_Enzymes"/>
</dbReference>
<evidence type="ECO:0000259" key="1">
    <source>
        <dbReference type="SMART" id="SM00587"/>
    </source>
</evidence>
<dbReference type="AlphaFoldDB" id="A0A6J6D5A1"/>
<dbReference type="InterPro" id="IPR011009">
    <property type="entry name" value="Kinase-like_dom_sf"/>
</dbReference>
<gene>
    <name evidence="2" type="ORF">UFOPK1358_01973</name>
</gene>
<proteinExistence type="predicted"/>
<dbReference type="PANTHER" id="PTHR23020">
    <property type="entry name" value="UNCHARACTERIZED NUCLEAR HORMONE RECEPTOR-RELATED"/>
    <property type="match status" value="1"/>
</dbReference>
<protein>
    <submittedName>
        <fullName evidence="2">Unannotated protein</fullName>
    </submittedName>
</protein>
<dbReference type="InterPro" id="IPR015897">
    <property type="entry name" value="CHK_kinase-like"/>
</dbReference>
<feature type="domain" description="CHK kinase-like" evidence="1">
    <location>
        <begin position="126"/>
        <end position="308"/>
    </location>
</feature>